<evidence type="ECO:0000313" key="3">
    <source>
        <dbReference type="EMBL" id="UYV84102.1"/>
    </source>
</evidence>
<dbReference type="InterPro" id="IPR035699">
    <property type="entry name" value="AAA_6"/>
</dbReference>
<evidence type="ECO:0008006" key="5">
    <source>
        <dbReference type="Google" id="ProtNLM"/>
    </source>
</evidence>
<dbReference type="Pfam" id="PF08393">
    <property type="entry name" value="DHC_N2"/>
    <property type="match status" value="1"/>
</dbReference>
<feature type="domain" description="Dynein heavy chain linker" evidence="1">
    <location>
        <begin position="104"/>
        <end position="181"/>
    </location>
</feature>
<dbReference type="Gene3D" id="3.40.50.300">
    <property type="entry name" value="P-loop containing nucleotide triphosphate hydrolases"/>
    <property type="match status" value="1"/>
</dbReference>
<name>A0ABY6LS95_9ARAC</name>
<dbReference type="Gene3D" id="1.10.8.710">
    <property type="match status" value="1"/>
</dbReference>
<dbReference type="Pfam" id="PF12774">
    <property type="entry name" value="AAA_6"/>
    <property type="match status" value="1"/>
</dbReference>
<dbReference type="InterPro" id="IPR013602">
    <property type="entry name" value="Dynein_heavy_linker"/>
</dbReference>
<evidence type="ECO:0000259" key="1">
    <source>
        <dbReference type="Pfam" id="PF08393"/>
    </source>
</evidence>
<keyword evidence="4" id="KW-1185">Reference proteome</keyword>
<protein>
    <recommendedName>
        <fullName evidence="5">Dynein heavy chain</fullName>
    </recommendedName>
</protein>
<evidence type="ECO:0000313" key="4">
    <source>
        <dbReference type="Proteomes" id="UP001235939"/>
    </source>
</evidence>
<dbReference type="Gene3D" id="1.20.140.100">
    <property type="entry name" value="Dynein heavy chain, N-terminal domain 2"/>
    <property type="match status" value="2"/>
</dbReference>
<dbReference type="Proteomes" id="UP001235939">
    <property type="component" value="Chromosome X"/>
</dbReference>
<dbReference type="PANTHER" id="PTHR22878:SF63">
    <property type="entry name" value="DYNEIN AXONEMAL HEAVY CHAIN 10"/>
    <property type="match status" value="1"/>
</dbReference>
<sequence length="548" mass="62443">MVVVGGVIRKVAIEEVAKVHSIIATVNDITDTWNRTKMPLDLVVITNEEPDYILAPFDEKRALLDEHMVTLQSLAPSRYAIPFVEAINNLEEELSTISAIIDIAHMVYNKNNILTISRIPDLLQELEDVNAGLDECRKSLNNYLDYKRLSFPRFFFLSDDEMLSIYGTHEYTAIQEHMLKIRQRDISLITRKKYNTSLIIDVHSKDIIERFIKENVIEPNDFLWESQLRFYWERATNDLTILQCTGSFAYGYEYMGLNGRLVITPLTDRIYLTLTQALSMNLGAAPAGPAGTGKTETTKDLAKALGLLCIVTNCGENTDILSINKILAGLCQCGAWGCFDEFNRIDVSVLSVISTQLKIIQDAMIQRIKTFKFENMMIYLDPKVGFFVTMNPGYTGRTELPESVKSFFRPVVCIVPDLQLICEVILFSEGFSMAKILAKKITVFYNLSSQLLSQQFHYDFGLRSMKCVLMMAGDLKHDSPNLKEDMIIMRALRDMNLPKFVQQDVYLFTSLLSDLFPDTYVPRILHPELKAAINHQLKTDNLTLVNIR</sequence>
<dbReference type="InterPro" id="IPR043157">
    <property type="entry name" value="Dynein_AAA1S"/>
</dbReference>
<dbReference type="InterPro" id="IPR027417">
    <property type="entry name" value="P-loop_NTPase"/>
</dbReference>
<reference evidence="3 4" key="1">
    <citation type="submission" date="2022-03" db="EMBL/GenBank/DDBJ databases">
        <title>A chromosomal length assembly of Cordylochernes scorpioides.</title>
        <authorList>
            <person name="Zeh D."/>
            <person name="Zeh J."/>
        </authorList>
    </citation>
    <scope>NUCLEOTIDE SEQUENCE [LARGE SCALE GENOMIC DNA]</scope>
    <source>
        <strain evidence="3">IN4F17</strain>
        <tissue evidence="3">Whole Body</tissue>
    </source>
</reference>
<evidence type="ECO:0000259" key="2">
    <source>
        <dbReference type="Pfam" id="PF12774"/>
    </source>
</evidence>
<gene>
    <name evidence="3" type="ORF">LAZ67_X001178</name>
</gene>
<dbReference type="PANTHER" id="PTHR22878">
    <property type="entry name" value="DYNEIN HEAVY CHAIN 6, AXONEMAL-LIKE-RELATED"/>
    <property type="match status" value="1"/>
</dbReference>
<dbReference type="EMBL" id="CP092886">
    <property type="protein sequence ID" value="UYV84102.1"/>
    <property type="molecule type" value="Genomic_DNA"/>
</dbReference>
<accession>A0ABY6LS95</accession>
<dbReference type="SUPFAM" id="SSF52540">
    <property type="entry name" value="P-loop containing nucleoside triphosphate hydrolases"/>
    <property type="match status" value="1"/>
</dbReference>
<feature type="domain" description="Dynein heavy chain hydrolytic ATP-binding dynein motor region" evidence="2">
    <location>
        <begin position="250"/>
        <end position="544"/>
    </location>
</feature>
<dbReference type="InterPro" id="IPR026983">
    <property type="entry name" value="DHC"/>
</dbReference>
<organism evidence="3 4">
    <name type="scientific">Cordylochernes scorpioides</name>
    <dbReference type="NCBI Taxonomy" id="51811"/>
    <lineage>
        <taxon>Eukaryota</taxon>
        <taxon>Metazoa</taxon>
        <taxon>Ecdysozoa</taxon>
        <taxon>Arthropoda</taxon>
        <taxon>Chelicerata</taxon>
        <taxon>Arachnida</taxon>
        <taxon>Pseudoscorpiones</taxon>
        <taxon>Cheliferoidea</taxon>
        <taxon>Chernetidae</taxon>
        <taxon>Cordylochernes</taxon>
    </lineage>
</organism>
<dbReference type="InterPro" id="IPR042222">
    <property type="entry name" value="Dynein_2_N"/>
</dbReference>
<dbReference type="Gene3D" id="1.20.58.1120">
    <property type="match status" value="1"/>
</dbReference>
<proteinExistence type="predicted"/>